<feature type="transmembrane region" description="Helical" evidence="5">
    <location>
        <begin position="153"/>
        <end position="177"/>
    </location>
</feature>
<dbReference type="Pfam" id="PF04932">
    <property type="entry name" value="Wzy_C"/>
    <property type="match status" value="1"/>
</dbReference>
<proteinExistence type="predicted"/>
<feature type="transmembrane region" description="Helical" evidence="5">
    <location>
        <begin position="95"/>
        <end position="118"/>
    </location>
</feature>
<feature type="transmembrane region" description="Helical" evidence="5">
    <location>
        <begin position="381"/>
        <end position="399"/>
    </location>
</feature>
<keyword evidence="4 5" id="KW-0472">Membrane</keyword>
<comment type="subcellular location">
    <subcellularLocation>
        <location evidence="1">Membrane</location>
        <topology evidence="1">Multi-pass membrane protein</topology>
    </subcellularLocation>
</comment>
<feature type="domain" description="O-antigen ligase-related" evidence="6">
    <location>
        <begin position="208"/>
        <end position="357"/>
    </location>
</feature>
<evidence type="ECO:0000313" key="8">
    <source>
        <dbReference type="Proteomes" id="UP000422221"/>
    </source>
</evidence>
<dbReference type="GO" id="GO:0016874">
    <property type="term" value="F:ligase activity"/>
    <property type="evidence" value="ECO:0007669"/>
    <property type="project" value="UniProtKB-KW"/>
</dbReference>
<keyword evidence="7" id="KW-0436">Ligase</keyword>
<dbReference type="AlphaFoldDB" id="A0A7J4XFL6"/>
<evidence type="ECO:0000256" key="2">
    <source>
        <dbReference type="ARBA" id="ARBA00022692"/>
    </source>
</evidence>
<dbReference type="PANTHER" id="PTHR37422">
    <property type="entry name" value="TEICHURONIC ACID BIOSYNTHESIS PROTEIN TUAE"/>
    <property type="match status" value="1"/>
</dbReference>
<evidence type="ECO:0000256" key="5">
    <source>
        <dbReference type="SAM" id="Phobius"/>
    </source>
</evidence>
<evidence type="ECO:0000259" key="6">
    <source>
        <dbReference type="Pfam" id="PF04932"/>
    </source>
</evidence>
<name>A0A7J4XFL6_9BACE</name>
<sequence length="437" mass="49428">MYFLNYIYFLIITVMGAKFLFTRQGIITHPLNKKKKLLLDGPELFWILTFSTGLLAFSAPGVLDLMAIRLMVLEAFCIIELFIVKRKPQCSITVILYLIYVIWLIIGLSYTTSLVYGFRVILKYSYPLLIMLSASTAVRNKEVFIKAGLGARMVAIISIGVSFIPLMNYLVSGVFWYGTARSIHYISMCIFSLALYYHGGKDKKDLLLCVLFIIPCILWVFRTSIIGTTIALMTFFFFKYKIKSVPVILGIVLLFVIAIFTIPSMKTKMFKESSNISIEQFQQGKVSKDDINSNARFSLWEHLQKRFYNHKEIVGSGTGSVQNYMYSNFIFGGLQVPHNDYIQISCDNGLIGIVLYLLVIGSIITHCFIEYNKKNSIAIKMCAIVAGSSIAGVALTMYTDNVVNYSMATLSYPFGFYGMMLGLIKGKRYDFSCNTIV</sequence>
<dbReference type="Proteomes" id="UP000422221">
    <property type="component" value="Unassembled WGS sequence"/>
</dbReference>
<evidence type="ECO:0000313" key="7">
    <source>
        <dbReference type="EMBL" id="KAA3760911.1"/>
    </source>
</evidence>
<protein>
    <submittedName>
        <fullName evidence="7">O-antigen ligase family protein</fullName>
    </submittedName>
</protein>
<feature type="transmembrane region" description="Helical" evidence="5">
    <location>
        <begin position="244"/>
        <end position="262"/>
    </location>
</feature>
<organism evidence="7 8">
    <name type="scientific">Bacteroides salyersiae</name>
    <dbReference type="NCBI Taxonomy" id="291644"/>
    <lineage>
        <taxon>Bacteria</taxon>
        <taxon>Pseudomonadati</taxon>
        <taxon>Bacteroidota</taxon>
        <taxon>Bacteroidia</taxon>
        <taxon>Bacteroidales</taxon>
        <taxon>Bacteroidaceae</taxon>
        <taxon>Bacteroides</taxon>
    </lineage>
</organism>
<keyword evidence="3 5" id="KW-1133">Transmembrane helix</keyword>
<evidence type="ECO:0000256" key="3">
    <source>
        <dbReference type="ARBA" id="ARBA00022989"/>
    </source>
</evidence>
<dbReference type="InterPro" id="IPR051533">
    <property type="entry name" value="WaaL-like"/>
</dbReference>
<reference evidence="7 8" key="1">
    <citation type="journal article" date="2019" name="Nat. Med.">
        <title>A library of human gut bacterial isolates paired with longitudinal multiomics data enables mechanistic microbiome research.</title>
        <authorList>
            <person name="Poyet M."/>
            <person name="Groussin M."/>
            <person name="Gibbons S.M."/>
            <person name="Avila-Pacheco J."/>
            <person name="Jiang X."/>
            <person name="Kearney S.M."/>
            <person name="Perrotta A.R."/>
            <person name="Berdy B."/>
            <person name="Zhao S."/>
            <person name="Lieberman T.D."/>
            <person name="Swanson P.K."/>
            <person name="Smith M."/>
            <person name="Roesemann S."/>
            <person name="Alexander J.E."/>
            <person name="Rich S.A."/>
            <person name="Livny J."/>
            <person name="Vlamakis H."/>
            <person name="Clish C."/>
            <person name="Bullock K."/>
            <person name="Deik A."/>
            <person name="Scott J."/>
            <person name="Pierce K.A."/>
            <person name="Xavier R.J."/>
            <person name="Alm E.J."/>
        </authorList>
    </citation>
    <scope>NUCLEOTIDE SEQUENCE [LARGE SCALE GENOMIC DNA]</scope>
    <source>
        <strain evidence="7 8">BIOML-A10</strain>
    </source>
</reference>
<dbReference type="PANTHER" id="PTHR37422:SF17">
    <property type="entry name" value="O-ANTIGEN LIGASE"/>
    <property type="match status" value="1"/>
</dbReference>
<feature type="transmembrane region" description="Helical" evidence="5">
    <location>
        <begin position="66"/>
        <end position="83"/>
    </location>
</feature>
<evidence type="ECO:0000256" key="4">
    <source>
        <dbReference type="ARBA" id="ARBA00023136"/>
    </source>
</evidence>
<feature type="transmembrane region" description="Helical" evidence="5">
    <location>
        <begin position="405"/>
        <end position="424"/>
    </location>
</feature>
<dbReference type="InterPro" id="IPR007016">
    <property type="entry name" value="O-antigen_ligase-rel_domated"/>
</dbReference>
<dbReference type="EMBL" id="VWMK01000018">
    <property type="protein sequence ID" value="KAA3760911.1"/>
    <property type="molecule type" value="Genomic_DNA"/>
</dbReference>
<feature type="transmembrane region" description="Helical" evidence="5">
    <location>
        <begin position="206"/>
        <end position="238"/>
    </location>
</feature>
<feature type="transmembrane region" description="Helical" evidence="5">
    <location>
        <begin position="183"/>
        <end position="199"/>
    </location>
</feature>
<accession>A0A7J4XFL6</accession>
<comment type="caution">
    <text evidence="7">The sequence shown here is derived from an EMBL/GenBank/DDBJ whole genome shotgun (WGS) entry which is preliminary data.</text>
</comment>
<dbReference type="GO" id="GO:0016020">
    <property type="term" value="C:membrane"/>
    <property type="evidence" value="ECO:0007669"/>
    <property type="project" value="UniProtKB-SubCell"/>
</dbReference>
<feature type="transmembrane region" description="Helical" evidence="5">
    <location>
        <begin position="6"/>
        <end position="22"/>
    </location>
</feature>
<dbReference type="RefSeq" id="WP_005929895.1">
    <property type="nucleotide sequence ID" value="NZ_CABKSE010000002.1"/>
</dbReference>
<evidence type="ECO:0000256" key="1">
    <source>
        <dbReference type="ARBA" id="ARBA00004141"/>
    </source>
</evidence>
<keyword evidence="2 5" id="KW-0812">Transmembrane</keyword>
<gene>
    <name evidence="7" type="ORF">F3F73_16675</name>
</gene>
<feature type="transmembrane region" description="Helical" evidence="5">
    <location>
        <begin position="351"/>
        <end position="369"/>
    </location>
</feature>